<sequence length="260" mass="29668">MSSMFCRLPMMVGGLRYRSPTALSSIRKFANVSPSVDDITNTQRKILGCPDYNENMVKTWEDAPIQLDGKFLKIQGHPVMEGWEHPYMARLAEIATSRGGRVLELGFGMAISATYIQSHYPKFKEHWIIEANKEVAEKARVWSKETAKSQVEIKRGFSWDMSPQLETGSFDGILYDTYPLKYGAANKHHRDFFPEAARLLRKGGVFTYFCNEDIDVADEEKALLNSFGFDITTEQVDVKTPEDCQYWRAKTIVAPTCIKR</sequence>
<dbReference type="AlphaFoldDB" id="A0A813GZ82"/>
<dbReference type="GO" id="GO:0005634">
    <property type="term" value="C:nucleus"/>
    <property type="evidence" value="ECO:0007669"/>
    <property type="project" value="TreeGrafter"/>
</dbReference>
<name>A0A813GZ82_POLGL</name>
<dbReference type="PANTHER" id="PTHR32379">
    <property type="entry name" value="GUANIDINOACETATE N-METHYLTRANSFERASE"/>
    <property type="match status" value="1"/>
</dbReference>
<keyword evidence="3" id="KW-1185">Reference proteome</keyword>
<dbReference type="Proteomes" id="UP000626109">
    <property type="component" value="Unassembled WGS sequence"/>
</dbReference>
<organism evidence="1 3">
    <name type="scientific">Polarella glacialis</name>
    <name type="common">Dinoflagellate</name>
    <dbReference type="NCBI Taxonomy" id="89957"/>
    <lineage>
        <taxon>Eukaryota</taxon>
        <taxon>Sar</taxon>
        <taxon>Alveolata</taxon>
        <taxon>Dinophyceae</taxon>
        <taxon>Suessiales</taxon>
        <taxon>Suessiaceae</taxon>
        <taxon>Polarella</taxon>
    </lineage>
</organism>
<dbReference type="GO" id="GO:0005737">
    <property type="term" value="C:cytoplasm"/>
    <property type="evidence" value="ECO:0007669"/>
    <property type="project" value="TreeGrafter"/>
</dbReference>
<dbReference type="GO" id="GO:0030731">
    <property type="term" value="F:guanidinoacetate N-methyltransferase activity"/>
    <property type="evidence" value="ECO:0007669"/>
    <property type="project" value="TreeGrafter"/>
</dbReference>
<reference evidence="1" key="1">
    <citation type="submission" date="2021-02" db="EMBL/GenBank/DDBJ databases">
        <authorList>
            <person name="Dougan E. K."/>
            <person name="Rhodes N."/>
            <person name="Thang M."/>
            <person name="Chan C."/>
        </authorList>
    </citation>
    <scope>NUCLEOTIDE SEQUENCE</scope>
</reference>
<dbReference type="InterPro" id="IPR029063">
    <property type="entry name" value="SAM-dependent_MTases_sf"/>
</dbReference>
<dbReference type="CDD" id="cd02440">
    <property type="entry name" value="AdoMet_MTases"/>
    <property type="match status" value="1"/>
</dbReference>
<dbReference type="EMBL" id="CAJNNW010003754">
    <property type="protein sequence ID" value="CAE8645712.1"/>
    <property type="molecule type" value="Genomic_DNA"/>
</dbReference>
<comment type="caution">
    <text evidence="1">The sequence shown here is derived from an EMBL/GenBank/DDBJ whole genome shotgun (WGS) entry which is preliminary data.</text>
</comment>
<proteinExistence type="predicted"/>
<accession>A0A813GZ82</accession>
<dbReference type="InterPro" id="IPR051038">
    <property type="entry name" value="RMT2/GAMT_Mtase"/>
</dbReference>
<evidence type="ECO:0008006" key="4">
    <source>
        <dbReference type="Google" id="ProtNLM"/>
    </source>
</evidence>
<dbReference type="GO" id="GO:0006601">
    <property type="term" value="P:creatine biosynthetic process"/>
    <property type="evidence" value="ECO:0007669"/>
    <property type="project" value="TreeGrafter"/>
</dbReference>
<evidence type="ECO:0000313" key="1">
    <source>
        <dbReference type="EMBL" id="CAE8630637.1"/>
    </source>
</evidence>
<dbReference type="Proteomes" id="UP000654075">
    <property type="component" value="Unassembled WGS sequence"/>
</dbReference>
<dbReference type="Gene3D" id="3.40.50.150">
    <property type="entry name" value="Vaccinia Virus protein VP39"/>
    <property type="match status" value="1"/>
</dbReference>
<dbReference type="SUPFAM" id="SSF53335">
    <property type="entry name" value="S-adenosyl-L-methionine-dependent methyltransferases"/>
    <property type="match status" value="1"/>
</dbReference>
<dbReference type="EMBL" id="CAJNNV010029921">
    <property type="protein sequence ID" value="CAE8630637.1"/>
    <property type="molecule type" value="Genomic_DNA"/>
</dbReference>
<dbReference type="PANTHER" id="PTHR32379:SF1">
    <property type="entry name" value="GUANIDINOACETATE N-METHYLTRANSFERASE"/>
    <property type="match status" value="1"/>
</dbReference>
<protein>
    <recommendedName>
        <fullName evidence="4">Guanidinoacetate N-methyltransferase</fullName>
    </recommendedName>
</protein>
<evidence type="ECO:0000313" key="2">
    <source>
        <dbReference type="EMBL" id="CAE8645712.1"/>
    </source>
</evidence>
<evidence type="ECO:0000313" key="3">
    <source>
        <dbReference type="Proteomes" id="UP000654075"/>
    </source>
</evidence>
<gene>
    <name evidence="1" type="ORF">PGLA1383_LOCUS46896</name>
    <name evidence="2" type="ORF">PGLA2088_LOCUS4149</name>
</gene>
<dbReference type="OrthoDB" id="19014at2759"/>